<sequence length="551" mass="58215">MACVHACMNWHSHSNKVYGTRSLWKVIRVHEAFAVSSMRCVHLAMIRGGGLLLTSIKASPYRALSGRPSSTPSTAVATLSCSRRWHTAAVAASAGHAAPAVRCLPTAEEAEAELQTWVSSMAGSSSLPTSRPALSGKSLVLCVAALQLHEAAAATQARTTSSTNLAELVHRYLGALAMHIYKHFNAAGKQNAAAALYADVESAHIRPESLQTSVQYLAHKAFRSSASKASARQGTAQVTPETAADVADTLSAERDLELTLEATLALLAGHQISQLYLAAVAAKETGAAATTAAMVPHAQSTCYHISNVVALISKPLQAQPTPSGEPAAALYLSHVKHQFWTQTAKQLTSMLYVALLSSQSNFTDAQLIGQMFRGLLRRVYGIEGGTFGIRRSLHYTLTVAVPYVIKSFSMILNIFQQKQHAEAQRAVPAQGTAAAEEGLGASARANSLHTSVFSSGSPRPRQGPSTNARGSATAAGLTSEKRHWATLLVLFGAGMLYMMSSRTDLSSETKPSSSASQLTSTTAERTSDGGIMQTYKKLSAMAASATAPQLK</sequence>
<proteinExistence type="predicted"/>
<accession>A0A640KFT2</accession>
<gene>
    <name evidence="2" type="ORF">LtaPh_2009700</name>
</gene>
<feature type="region of interest" description="Disordered" evidence="1">
    <location>
        <begin position="505"/>
        <end position="531"/>
    </location>
</feature>
<dbReference type="Proteomes" id="UP000419144">
    <property type="component" value="Unassembled WGS sequence"/>
</dbReference>
<reference evidence="2" key="1">
    <citation type="submission" date="2019-11" db="EMBL/GenBank/DDBJ databases">
        <title>Leishmania tarentolae CDS.</title>
        <authorList>
            <person name="Goto Y."/>
            <person name="Yamagishi J."/>
        </authorList>
    </citation>
    <scope>NUCLEOTIDE SEQUENCE [LARGE SCALE GENOMIC DNA]</scope>
    <source>
        <strain evidence="2">Parrot Tar II</strain>
    </source>
</reference>
<protein>
    <submittedName>
        <fullName evidence="2">Uncharacterized protein</fullName>
    </submittedName>
</protein>
<evidence type="ECO:0000313" key="2">
    <source>
        <dbReference type="EMBL" id="GET88158.1"/>
    </source>
</evidence>
<name>A0A640KFT2_LEITA</name>
<keyword evidence="3" id="KW-1185">Reference proteome</keyword>
<evidence type="ECO:0000313" key="3">
    <source>
        <dbReference type="Proteomes" id="UP000419144"/>
    </source>
</evidence>
<evidence type="ECO:0000256" key="1">
    <source>
        <dbReference type="SAM" id="MobiDB-lite"/>
    </source>
</evidence>
<dbReference type="EMBL" id="BLBS01000025">
    <property type="protein sequence ID" value="GET88158.1"/>
    <property type="molecule type" value="Genomic_DNA"/>
</dbReference>
<dbReference type="VEuPathDB" id="TriTrypDB:LtaPh_2009700"/>
<dbReference type="OrthoDB" id="267134at2759"/>
<feature type="compositionally biased region" description="Low complexity" evidence="1">
    <location>
        <begin position="509"/>
        <end position="522"/>
    </location>
</feature>
<feature type="compositionally biased region" description="Low complexity" evidence="1">
    <location>
        <begin position="454"/>
        <end position="465"/>
    </location>
</feature>
<dbReference type="AlphaFoldDB" id="A0A640KFT2"/>
<feature type="region of interest" description="Disordered" evidence="1">
    <location>
        <begin position="450"/>
        <end position="475"/>
    </location>
</feature>
<comment type="caution">
    <text evidence="2">The sequence shown here is derived from an EMBL/GenBank/DDBJ whole genome shotgun (WGS) entry which is preliminary data.</text>
</comment>
<organism evidence="2 3">
    <name type="scientific">Leishmania tarentolae</name>
    <name type="common">Sauroleishmania tarentolae</name>
    <dbReference type="NCBI Taxonomy" id="5689"/>
    <lineage>
        <taxon>Eukaryota</taxon>
        <taxon>Discoba</taxon>
        <taxon>Euglenozoa</taxon>
        <taxon>Kinetoplastea</taxon>
        <taxon>Metakinetoplastina</taxon>
        <taxon>Trypanosomatida</taxon>
        <taxon>Trypanosomatidae</taxon>
        <taxon>Leishmaniinae</taxon>
        <taxon>Leishmania</taxon>
        <taxon>lizard Leishmania</taxon>
    </lineage>
</organism>